<dbReference type="InterPro" id="IPR050476">
    <property type="entry name" value="Insect_CytP450_Detox"/>
</dbReference>
<dbReference type="EMBL" id="MW809344">
    <property type="protein sequence ID" value="QYA71972.1"/>
    <property type="molecule type" value="mRNA"/>
</dbReference>
<evidence type="ECO:0000256" key="11">
    <source>
        <dbReference type="ARBA" id="ARBA00023033"/>
    </source>
</evidence>
<dbReference type="InterPro" id="IPR002401">
    <property type="entry name" value="Cyt_P450_E_grp-I"/>
</dbReference>
<comment type="subcellular location">
    <subcellularLocation>
        <location evidence="3">Endoplasmic reticulum membrane</location>
        <topology evidence="3">Peripheral membrane protein</topology>
    </subcellularLocation>
    <subcellularLocation>
        <location evidence="2">Microsome membrane</location>
        <topology evidence="2">Peripheral membrane protein</topology>
    </subcellularLocation>
</comment>
<evidence type="ECO:0000256" key="15">
    <source>
        <dbReference type="SAM" id="Phobius"/>
    </source>
</evidence>
<keyword evidence="8" id="KW-0492">Microsome</keyword>
<protein>
    <submittedName>
        <fullName evidence="16">Cytochrome P450</fullName>
    </submittedName>
</protein>
<dbReference type="GO" id="GO:0005789">
    <property type="term" value="C:endoplasmic reticulum membrane"/>
    <property type="evidence" value="ECO:0007669"/>
    <property type="project" value="UniProtKB-SubCell"/>
</dbReference>
<dbReference type="AlphaFoldDB" id="A0A8F8N569"/>
<dbReference type="SUPFAM" id="SSF48264">
    <property type="entry name" value="Cytochrome P450"/>
    <property type="match status" value="1"/>
</dbReference>
<proteinExistence type="evidence at transcript level"/>
<dbReference type="InterPro" id="IPR001128">
    <property type="entry name" value="Cyt_P450"/>
</dbReference>
<evidence type="ECO:0000256" key="10">
    <source>
        <dbReference type="ARBA" id="ARBA00023004"/>
    </source>
</evidence>
<dbReference type="Pfam" id="PF00067">
    <property type="entry name" value="p450"/>
    <property type="match status" value="1"/>
</dbReference>
<evidence type="ECO:0000256" key="13">
    <source>
        <dbReference type="PIRSR" id="PIRSR602401-1"/>
    </source>
</evidence>
<dbReference type="CDD" id="cd11056">
    <property type="entry name" value="CYP6-like"/>
    <property type="match status" value="1"/>
</dbReference>
<sequence>MLLTSTWILDLIIFFGIGIIFMYIYSTRKYDYFKKRNIHYEKPIPLFGSIFPVLSMKTTIGEWLRQLCNSTSAPYFGIFVFDEPYIIIKSPEIIKHILVKDFSNFSDRTVLAPKHNKIMSNMLFVQKNPDWRKVRSKMSPVFSSGKLKGMLSIINEVGVDLNRYIRENLGQLETKEVTAKYSTDAISKCAFAINSHSFKDENSDFRKVGRAFFDFTWRNGFVQIAYFFKQNWASTLRLEFFEKWSLAFLRDIFWKAIEKRQQIGVKGNDLIDIIVEMRNNKDLCEELNFDGDKVVAQAVQFFAAGFETTSSTLSYTLYELSLQPTLQTKLRNEIISNIKKHDGITYEGLKQMKYMDMCIFEALRKYPVLPFLDRRCNEDYKVPGTDLTIEKGMPVYIPLMALHYDERYFPEPEKYDPERFSESNKHNVNGLYYMPFGEGPRICIGERFGMLGVKVGLSHILSEFVLERSPETPVPVKFEPKSFLLQSTVGLPLRYREFQPTAA</sequence>
<evidence type="ECO:0000313" key="16">
    <source>
        <dbReference type="EMBL" id="QYA71972.1"/>
    </source>
</evidence>
<name>A0A8F8N569_ANOGL</name>
<dbReference type="PROSITE" id="PS00086">
    <property type="entry name" value="CYTOCHROME_P450"/>
    <property type="match status" value="1"/>
</dbReference>
<keyword evidence="6 13" id="KW-0479">Metal-binding</keyword>
<dbReference type="GO" id="GO:0016705">
    <property type="term" value="F:oxidoreductase activity, acting on paired donors, with incorporation or reduction of molecular oxygen"/>
    <property type="evidence" value="ECO:0007669"/>
    <property type="project" value="InterPro"/>
</dbReference>
<dbReference type="FunFam" id="1.10.630.10:FF:000042">
    <property type="entry name" value="Cytochrome P450"/>
    <property type="match status" value="1"/>
</dbReference>
<dbReference type="GO" id="GO:0005506">
    <property type="term" value="F:iron ion binding"/>
    <property type="evidence" value="ECO:0007669"/>
    <property type="project" value="InterPro"/>
</dbReference>
<dbReference type="InterPro" id="IPR017972">
    <property type="entry name" value="Cyt_P450_CS"/>
</dbReference>
<keyword evidence="7" id="KW-0256">Endoplasmic reticulum</keyword>
<evidence type="ECO:0000256" key="14">
    <source>
        <dbReference type="RuleBase" id="RU000461"/>
    </source>
</evidence>
<evidence type="ECO:0000256" key="3">
    <source>
        <dbReference type="ARBA" id="ARBA00004406"/>
    </source>
</evidence>
<comment type="cofactor">
    <cofactor evidence="1 13">
        <name>heme</name>
        <dbReference type="ChEBI" id="CHEBI:30413"/>
    </cofactor>
</comment>
<evidence type="ECO:0000256" key="12">
    <source>
        <dbReference type="ARBA" id="ARBA00023136"/>
    </source>
</evidence>
<accession>A0A8F8N569</accession>
<dbReference type="GO" id="GO:0020037">
    <property type="term" value="F:heme binding"/>
    <property type="evidence" value="ECO:0007669"/>
    <property type="project" value="InterPro"/>
</dbReference>
<dbReference type="GO" id="GO:0004497">
    <property type="term" value="F:monooxygenase activity"/>
    <property type="evidence" value="ECO:0007669"/>
    <property type="project" value="UniProtKB-KW"/>
</dbReference>
<evidence type="ECO:0000256" key="4">
    <source>
        <dbReference type="ARBA" id="ARBA00010617"/>
    </source>
</evidence>
<keyword evidence="11 14" id="KW-0503">Monooxygenase</keyword>
<evidence type="ECO:0000256" key="7">
    <source>
        <dbReference type="ARBA" id="ARBA00022824"/>
    </source>
</evidence>
<feature type="binding site" description="axial binding residue" evidence="13">
    <location>
        <position position="443"/>
    </location>
    <ligand>
        <name>heme</name>
        <dbReference type="ChEBI" id="CHEBI:30413"/>
    </ligand>
    <ligandPart>
        <name>Fe</name>
        <dbReference type="ChEBI" id="CHEBI:18248"/>
    </ligandPart>
</feature>
<keyword evidence="9 14" id="KW-0560">Oxidoreductase</keyword>
<dbReference type="PANTHER" id="PTHR24292:SF45">
    <property type="entry name" value="CYTOCHROME P450 6G1-RELATED"/>
    <property type="match status" value="1"/>
</dbReference>
<keyword evidence="5 13" id="KW-0349">Heme</keyword>
<keyword evidence="10 13" id="KW-0408">Iron</keyword>
<evidence type="ECO:0000256" key="1">
    <source>
        <dbReference type="ARBA" id="ARBA00001971"/>
    </source>
</evidence>
<evidence type="ECO:0000256" key="6">
    <source>
        <dbReference type="ARBA" id="ARBA00022723"/>
    </source>
</evidence>
<dbReference type="PRINTS" id="PR00385">
    <property type="entry name" value="P450"/>
</dbReference>
<keyword evidence="12 15" id="KW-0472">Membrane</keyword>
<feature type="transmembrane region" description="Helical" evidence="15">
    <location>
        <begin position="6"/>
        <end position="26"/>
    </location>
</feature>
<evidence type="ECO:0000256" key="9">
    <source>
        <dbReference type="ARBA" id="ARBA00023002"/>
    </source>
</evidence>
<dbReference type="PRINTS" id="PR00463">
    <property type="entry name" value="EP450I"/>
</dbReference>
<evidence type="ECO:0000256" key="2">
    <source>
        <dbReference type="ARBA" id="ARBA00004174"/>
    </source>
</evidence>
<reference evidence="16" key="1">
    <citation type="submission" date="2021-03" db="EMBL/GenBank/DDBJ databases">
        <authorList>
            <person name="Li R."/>
            <person name="Gong F."/>
            <person name="Pan H."/>
            <person name="Liang H."/>
            <person name="Miao H."/>
            <person name="Zhao Y."/>
            <person name="Duan L."/>
            <person name="Yang H."/>
            <person name="Wang L."/>
            <person name="Chen S."/>
            <person name="Zhu H."/>
        </authorList>
    </citation>
    <scope>NUCLEOTIDE SEQUENCE</scope>
    <source>
        <strain evidence="16">AglaCYP345N1</strain>
    </source>
</reference>
<comment type="similarity">
    <text evidence="4 14">Belongs to the cytochrome P450 family.</text>
</comment>
<evidence type="ECO:0000256" key="8">
    <source>
        <dbReference type="ARBA" id="ARBA00022848"/>
    </source>
</evidence>
<keyword evidence="15" id="KW-1133">Transmembrane helix</keyword>
<dbReference type="InterPro" id="IPR036396">
    <property type="entry name" value="Cyt_P450_sf"/>
</dbReference>
<dbReference type="PANTHER" id="PTHR24292">
    <property type="entry name" value="CYTOCHROME P450"/>
    <property type="match status" value="1"/>
</dbReference>
<keyword evidence="15" id="KW-0812">Transmembrane</keyword>
<dbReference type="Gene3D" id="1.10.630.10">
    <property type="entry name" value="Cytochrome P450"/>
    <property type="match status" value="1"/>
</dbReference>
<evidence type="ECO:0000256" key="5">
    <source>
        <dbReference type="ARBA" id="ARBA00022617"/>
    </source>
</evidence>
<organism evidence="16">
    <name type="scientific">Anoplophora glabripennis</name>
    <name type="common">Asian longhorn beetle</name>
    <name type="synonym">Anoplophora nobilis</name>
    <dbReference type="NCBI Taxonomy" id="217634"/>
    <lineage>
        <taxon>Eukaryota</taxon>
        <taxon>Metazoa</taxon>
        <taxon>Ecdysozoa</taxon>
        <taxon>Arthropoda</taxon>
        <taxon>Hexapoda</taxon>
        <taxon>Insecta</taxon>
        <taxon>Pterygota</taxon>
        <taxon>Neoptera</taxon>
        <taxon>Endopterygota</taxon>
        <taxon>Coleoptera</taxon>
        <taxon>Polyphaga</taxon>
        <taxon>Cucujiformia</taxon>
        <taxon>Chrysomeloidea</taxon>
        <taxon>Cerambycidae</taxon>
        <taxon>Lamiinae</taxon>
        <taxon>Lamiini</taxon>
        <taxon>Anoplophora</taxon>
    </lineage>
</organism>